<keyword evidence="1" id="KW-0472">Membrane</keyword>
<keyword evidence="4" id="KW-1185">Reference proteome</keyword>
<sequence length="398" mass="42564">MVSGSLRALFRRVHLGVALVFGGLFALSGLTGCALAWMHELDGMLNPALFQATTRAPVLAADVGRIVDRLAADPAYGRPSQLALPERAGEVAVAWYRLTPPGGRGPFTTDRSRQVMVDPATLAVTGERVWGEPGLSRPLLMPTLFHLHRYLLAGDVGKTVIAVSGLALLSMSVLGVVLWWPRATVAAWRKAFTVAHRGSWPRFNYSFHRAAGAVVAPVLAVLGFSGCLFNQPQWITPIVAGVAAVSPKDKPRPDAAAGRGPIGAAQATQAAAAVFPAARVSRVVLPARAGLPYEVRLRQPGEVRQGDGNTRVTVDGSTGRILRVRDPLRARAGDAFLDWQFPLHTGEAFGTAGRIVITVVGLAPAAFLITGLAMWWQRRKARRRAQSARLCQTSPVCH</sequence>
<proteinExistence type="predicted"/>
<dbReference type="EMBL" id="JANUGW010000005">
    <property type="protein sequence ID" value="MCS0581804.1"/>
    <property type="molecule type" value="Genomic_DNA"/>
</dbReference>
<feature type="transmembrane region" description="Helical" evidence="1">
    <location>
        <begin position="12"/>
        <end position="37"/>
    </location>
</feature>
<evidence type="ECO:0000313" key="3">
    <source>
        <dbReference type="EMBL" id="MCS0581804.1"/>
    </source>
</evidence>
<dbReference type="PANTHER" id="PTHR34219:SF3">
    <property type="entry name" value="BLL7967 PROTEIN"/>
    <property type="match status" value="1"/>
</dbReference>
<comment type="caution">
    <text evidence="3">The sequence shown here is derived from an EMBL/GenBank/DDBJ whole genome shotgun (WGS) entry which is preliminary data.</text>
</comment>
<evidence type="ECO:0000256" key="1">
    <source>
        <dbReference type="SAM" id="Phobius"/>
    </source>
</evidence>
<keyword evidence="1" id="KW-1133">Transmembrane helix</keyword>
<dbReference type="PROSITE" id="PS51257">
    <property type="entry name" value="PROKAR_LIPOPROTEIN"/>
    <property type="match status" value="1"/>
</dbReference>
<feature type="transmembrane region" description="Helical" evidence="1">
    <location>
        <begin position="160"/>
        <end position="180"/>
    </location>
</feature>
<dbReference type="RefSeq" id="WP_258816380.1">
    <property type="nucleotide sequence ID" value="NZ_JANUGW010000005.1"/>
</dbReference>
<feature type="transmembrane region" description="Helical" evidence="1">
    <location>
        <begin position="210"/>
        <end position="231"/>
    </location>
</feature>
<dbReference type="InterPro" id="IPR005625">
    <property type="entry name" value="PepSY-ass_TM"/>
</dbReference>
<feature type="transmembrane region" description="Helical" evidence="1">
    <location>
        <begin position="355"/>
        <end position="376"/>
    </location>
</feature>
<dbReference type="Proteomes" id="UP001204151">
    <property type="component" value="Unassembled WGS sequence"/>
</dbReference>
<dbReference type="Pfam" id="PF03929">
    <property type="entry name" value="PepSY_TM"/>
    <property type="match status" value="1"/>
</dbReference>
<keyword evidence="1" id="KW-0812">Transmembrane</keyword>
<protein>
    <submittedName>
        <fullName evidence="3">PepSY domain-containing protein</fullName>
    </submittedName>
</protein>
<dbReference type="PANTHER" id="PTHR34219">
    <property type="entry name" value="IRON-REGULATED INNER MEMBRANE PROTEIN-RELATED"/>
    <property type="match status" value="1"/>
</dbReference>
<evidence type="ECO:0000313" key="4">
    <source>
        <dbReference type="Proteomes" id="UP001204151"/>
    </source>
</evidence>
<name>A0ABT1ZPG0_9BURK</name>
<reference evidence="3 4" key="1">
    <citation type="submission" date="2022-08" db="EMBL/GenBank/DDBJ databases">
        <title>Reclassification of Massilia species as members of the genera Telluria, Duganella, Pseudoduganella, Mokoshia gen. nov. and Zemynaea gen. nov. using orthogonal and non-orthogonal genome-based approaches.</title>
        <authorList>
            <person name="Bowman J.P."/>
        </authorList>
    </citation>
    <scope>NUCLEOTIDE SEQUENCE [LARGE SCALE GENOMIC DNA]</scope>
    <source>
        <strain evidence="3 4">JCM 31316</strain>
    </source>
</reference>
<evidence type="ECO:0000259" key="2">
    <source>
        <dbReference type="Pfam" id="PF03413"/>
    </source>
</evidence>
<organism evidence="3 4">
    <name type="scientific">Massilia pinisoli</name>
    <dbReference type="NCBI Taxonomy" id="1772194"/>
    <lineage>
        <taxon>Bacteria</taxon>
        <taxon>Pseudomonadati</taxon>
        <taxon>Pseudomonadota</taxon>
        <taxon>Betaproteobacteria</taxon>
        <taxon>Burkholderiales</taxon>
        <taxon>Oxalobacteraceae</taxon>
        <taxon>Telluria group</taxon>
        <taxon>Massilia</taxon>
    </lineage>
</organism>
<gene>
    <name evidence="3" type="ORF">NX784_09390</name>
</gene>
<dbReference type="Pfam" id="PF03413">
    <property type="entry name" value="PepSY"/>
    <property type="match status" value="1"/>
</dbReference>
<dbReference type="InterPro" id="IPR025711">
    <property type="entry name" value="PepSY"/>
</dbReference>
<feature type="domain" description="PepSY" evidence="2">
    <location>
        <begin position="261"/>
        <end position="324"/>
    </location>
</feature>
<accession>A0ABT1ZPG0</accession>